<dbReference type="Proteomes" id="UP000826656">
    <property type="component" value="Unassembled WGS sequence"/>
</dbReference>
<protein>
    <submittedName>
        <fullName evidence="2">Uncharacterized protein</fullName>
    </submittedName>
</protein>
<dbReference type="EMBL" id="JAIVGD010000011">
    <property type="protein sequence ID" value="KAH0769538.1"/>
    <property type="molecule type" value="Genomic_DNA"/>
</dbReference>
<name>A0ABQ7VM75_SOLTU</name>
<accession>A0ABQ7VM75</accession>
<keyword evidence="3" id="KW-1185">Reference proteome</keyword>
<proteinExistence type="predicted"/>
<gene>
    <name evidence="2" type="ORF">KY290_013519</name>
</gene>
<feature type="compositionally biased region" description="Basic residues" evidence="1">
    <location>
        <begin position="38"/>
        <end position="51"/>
    </location>
</feature>
<evidence type="ECO:0000256" key="1">
    <source>
        <dbReference type="SAM" id="MobiDB-lite"/>
    </source>
</evidence>
<evidence type="ECO:0000313" key="3">
    <source>
        <dbReference type="Proteomes" id="UP000826656"/>
    </source>
</evidence>
<feature type="region of interest" description="Disordered" evidence="1">
    <location>
        <begin position="13"/>
        <end position="60"/>
    </location>
</feature>
<sequence>MVAIGLNGLRKTTGLTSQNKVEKHEGYSMRSPKGPIHPLKKRSPGYATKKRKIDEQDPTFGPFAEGTTLLGSTYIPSPAKLLLWGTTDTSPPIMTNSLPTGLGESSSTSSSTHSIISTLVQDQQILKYMMTKMVRRQKKMREHEKKKSKFLNKMMSTLRKFCGLGDEADDDFLSDLDSSYDD</sequence>
<organism evidence="2 3">
    <name type="scientific">Solanum tuberosum</name>
    <name type="common">Potato</name>
    <dbReference type="NCBI Taxonomy" id="4113"/>
    <lineage>
        <taxon>Eukaryota</taxon>
        <taxon>Viridiplantae</taxon>
        <taxon>Streptophyta</taxon>
        <taxon>Embryophyta</taxon>
        <taxon>Tracheophyta</taxon>
        <taxon>Spermatophyta</taxon>
        <taxon>Magnoliopsida</taxon>
        <taxon>eudicotyledons</taxon>
        <taxon>Gunneridae</taxon>
        <taxon>Pentapetalae</taxon>
        <taxon>asterids</taxon>
        <taxon>lamiids</taxon>
        <taxon>Solanales</taxon>
        <taxon>Solanaceae</taxon>
        <taxon>Solanoideae</taxon>
        <taxon>Solaneae</taxon>
        <taxon>Solanum</taxon>
    </lineage>
</organism>
<evidence type="ECO:0000313" key="2">
    <source>
        <dbReference type="EMBL" id="KAH0769538.1"/>
    </source>
</evidence>
<comment type="caution">
    <text evidence="2">The sequence shown here is derived from an EMBL/GenBank/DDBJ whole genome shotgun (WGS) entry which is preliminary data.</text>
</comment>
<reference evidence="2 3" key="1">
    <citation type="journal article" date="2021" name="bioRxiv">
        <title>Chromosome-scale and haplotype-resolved genome assembly of a tetraploid potato cultivar.</title>
        <authorList>
            <person name="Sun H."/>
            <person name="Jiao W.-B."/>
            <person name="Krause K."/>
            <person name="Campoy J.A."/>
            <person name="Goel M."/>
            <person name="Folz-Donahue K."/>
            <person name="Kukat C."/>
            <person name="Huettel B."/>
            <person name="Schneeberger K."/>
        </authorList>
    </citation>
    <scope>NUCLEOTIDE SEQUENCE [LARGE SCALE GENOMIC DNA]</scope>
    <source>
        <strain evidence="2">SolTubOtavaFocal</strain>
        <tissue evidence="2">Leaves</tissue>
    </source>
</reference>